<name>A0A1G2T0H3_9BACT</name>
<evidence type="ECO:0000256" key="2">
    <source>
        <dbReference type="SAM" id="Phobius"/>
    </source>
</evidence>
<evidence type="ECO:0000256" key="1">
    <source>
        <dbReference type="SAM" id="MobiDB-lite"/>
    </source>
</evidence>
<accession>A0A1G2T0H3</accession>
<feature type="transmembrane region" description="Helical" evidence="2">
    <location>
        <begin position="52"/>
        <end position="70"/>
    </location>
</feature>
<evidence type="ECO:0000313" key="4">
    <source>
        <dbReference type="Proteomes" id="UP000178538"/>
    </source>
</evidence>
<reference evidence="3 4" key="1">
    <citation type="journal article" date="2016" name="Nat. Commun.">
        <title>Thousands of microbial genomes shed light on interconnected biogeochemical processes in an aquifer system.</title>
        <authorList>
            <person name="Anantharaman K."/>
            <person name="Brown C.T."/>
            <person name="Hug L.A."/>
            <person name="Sharon I."/>
            <person name="Castelle C.J."/>
            <person name="Probst A.J."/>
            <person name="Thomas B.C."/>
            <person name="Singh A."/>
            <person name="Wilkins M.J."/>
            <person name="Karaoz U."/>
            <person name="Brodie E.L."/>
            <person name="Williams K.H."/>
            <person name="Hubbard S.S."/>
            <person name="Banfield J.F."/>
        </authorList>
    </citation>
    <scope>NUCLEOTIDE SEQUENCE [LARGE SCALE GENOMIC DNA]</scope>
</reference>
<dbReference type="Proteomes" id="UP000178538">
    <property type="component" value="Unassembled WGS sequence"/>
</dbReference>
<comment type="caution">
    <text evidence="3">The sequence shown here is derived from an EMBL/GenBank/DDBJ whole genome shotgun (WGS) entry which is preliminary data.</text>
</comment>
<dbReference type="EMBL" id="MHVG01000017">
    <property type="protein sequence ID" value="OHA90724.1"/>
    <property type="molecule type" value="Genomic_DNA"/>
</dbReference>
<dbReference type="STRING" id="1802737.A2832_00125"/>
<keyword evidence="2" id="KW-0472">Membrane</keyword>
<keyword evidence="2" id="KW-1133">Transmembrane helix</keyword>
<evidence type="ECO:0000313" key="3">
    <source>
        <dbReference type="EMBL" id="OHA90724.1"/>
    </source>
</evidence>
<feature type="region of interest" description="Disordered" evidence="1">
    <location>
        <begin position="19"/>
        <end position="45"/>
    </location>
</feature>
<keyword evidence="2" id="KW-0812">Transmembrane</keyword>
<gene>
    <name evidence="3" type="ORF">A2832_00125</name>
</gene>
<protein>
    <recommendedName>
        <fullName evidence="5">Baseplate protein J-like domain-containing protein</fullName>
    </recommendedName>
</protein>
<organism evidence="3 4">
    <name type="scientific">Candidatus Zambryskibacteria bacterium RIFCSPHIGHO2_01_FULL_44_22b</name>
    <dbReference type="NCBI Taxonomy" id="1802737"/>
    <lineage>
        <taxon>Bacteria</taxon>
        <taxon>Candidatus Zambryskiibacteriota</taxon>
    </lineage>
</organism>
<sequence>MPRNIEDVIVPERRRTIRDIPIPEGRRKQEKAPTPMVPKEHKRSQNSGKRKWIAILIAALILVFAALSFFNRATLAYVPKSTPLSFNGDVYTARKSGGEFSYSVVKLSKEKEKEVKASGTEEVSRKASGRILVYNTGSKSQKLRATTRFETPDGKVYQVEDAITVPPGSIEVVVYAEKPGQEFNLGLSDFTLPGLKGTSLSSLIYARSKTPMTGGFVGREGVVSSEDKIKAEAELHSALRDELISEAKAQMPDGFVMFPSLTRVTFESLPTAASGSNALVKVRGDFAGVMFKESELSNHLVESKIDLKEGEVVDIVPLESLEILFAGAVPTDLVSLSEINLSIKGDVDAIWRTDEVALKADLTGRHKRDISSILNNYPTVISATTTIKPFWRSTFPSDESDITIKKLPVK</sequence>
<proteinExistence type="predicted"/>
<evidence type="ECO:0008006" key="5">
    <source>
        <dbReference type="Google" id="ProtNLM"/>
    </source>
</evidence>
<dbReference type="AlphaFoldDB" id="A0A1G2T0H3"/>